<proteinExistence type="predicted"/>
<protein>
    <recommendedName>
        <fullName evidence="3">LytR/CpsA/Psr regulator C-terminal domain-containing protein</fullName>
    </recommendedName>
</protein>
<feature type="domain" description="LytR/CpsA/Psr regulator C-terminal" evidence="3">
    <location>
        <begin position="78"/>
        <end position="163"/>
    </location>
</feature>
<dbReference type="Proteomes" id="UP000062833">
    <property type="component" value="Chromosome"/>
</dbReference>
<dbReference type="KEGG" id="aaq:AOC05_17060"/>
<feature type="region of interest" description="Disordered" evidence="1">
    <location>
        <begin position="171"/>
        <end position="207"/>
    </location>
</feature>
<sequence>MAEAFPEPETPEYAPGTVRRRITHGVTLVLLLAAVVAAVVLVGMVQRGELELKFAFSKPTAPALTCPALTLDYPANTTVSVNVLNAGSSEGMAGAVAAELGKRGFQVLSVENGQTEQRAPAVVVSGSAGYAGAFNLQRNVVGAEYVQDDRTDASVDFVVTGEYKGLIDSEKVDQTPGVLSCPRMSPPPVDPSTVPPAPDGPAVSPAN</sequence>
<keyword evidence="5" id="KW-1185">Reference proteome</keyword>
<keyword evidence="2" id="KW-0812">Transmembrane</keyword>
<dbReference type="PATRIC" id="fig|656366.3.peg.3671"/>
<gene>
    <name evidence="4" type="ORF">AOC05_17060</name>
</gene>
<organism evidence="4 5">
    <name type="scientific">Arthrobacter alpinus</name>
    <dbReference type="NCBI Taxonomy" id="656366"/>
    <lineage>
        <taxon>Bacteria</taxon>
        <taxon>Bacillati</taxon>
        <taxon>Actinomycetota</taxon>
        <taxon>Actinomycetes</taxon>
        <taxon>Micrococcales</taxon>
        <taxon>Micrococcaceae</taxon>
        <taxon>Arthrobacter</taxon>
    </lineage>
</organism>
<dbReference type="Gene3D" id="3.30.70.2390">
    <property type="match status" value="1"/>
</dbReference>
<feature type="transmembrane region" description="Helical" evidence="2">
    <location>
        <begin position="22"/>
        <end position="45"/>
    </location>
</feature>
<keyword evidence="2" id="KW-1133">Transmembrane helix</keyword>
<evidence type="ECO:0000256" key="1">
    <source>
        <dbReference type="SAM" id="MobiDB-lite"/>
    </source>
</evidence>
<name>A0A0M3UHF1_9MICC</name>
<evidence type="ECO:0000313" key="4">
    <source>
        <dbReference type="EMBL" id="ALE94359.1"/>
    </source>
</evidence>
<evidence type="ECO:0000259" key="3">
    <source>
        <dbReference type="Pfam" id="PF13399"/>
    </source>
</evidence>
<evidence type="ECO:0000313" key="5">
    <source>
        <dbReference type="Proteomes" id="UP000062833"/>
    </source>
</evidence>
<dbReference type="Pfam" id="PF13399">
    <property type="entry name" value="LytR_C"/>
    <property type="match status" value="1"/>
</dbReference>
<dbReference type="InterPro" id="IPR027381">
    <property type="entry name" value="LytR/CpsA/Psr_C"/>
</dbReference>
<reference evidence="5" key="1">
    <citation type="submission" date="2015-09" db="EMBL/GenBank/DDBJ databases">
        <title>Complete genome of Arthrobacter alpinus strain R3.8.</title>
        <authorList>
            <person name="See-Too W.S."/>
            <person name="Chan K.G."/>
        </authorList>
    </citation>
    <scope>NUCLEOTIDE SEQUENCE [LARGE SCALE GENOMIC DNA]</scope>
    <source>
        <strain evidence="5">R3.8</strain>
    </source>
</reference>
<evidence type="ECO:0000256" key="2">
    <source>
        <dbReference type="SAM" id="Phobius"/>
    </source>
</evidence>
<feature type="compositionally biased region" description="Pro residues" evidence="1">
    <location>
        <begin position="184"/>
        <end position="199"/>
    </location>
</feature>
<keyword evidence="2" id="KW-0472">Membrane</keyword>
<dbReference type="EMBL" id="CP012677">
    <property type="protein sequence ID" value="ALE94359.1"/>
    <property type="molecule type" value="Genomic_DNA"/>
</dbReference>
<dbReference type="AlphaFoldDB" id="A0A0M3UHF1"/>
<accession>A0A0M3UHF1</accession>